<dbReference type="RefSeq" id="WP_212021528.1">
    <property type="nucleotide sequence ID" value="NZ_JAAFYZ010000341.1"/>
</dbReference>
<evidence type="ECO:0000256" key="4">
    <source>
        <dbReference type="ARBA" id="ARBA00022989"/>
    </source>
</evidence>
<evidence type="ECO:0000256" key="2">
    <source>
        <dbReference type="ARBA" id="ARBA00022475"/>
    </source>
</evidence>
<dbReference type="Pfam" id="PF07690">
    <property type="entry name" value="MFS_1"/>
    <property type="match status" value="1"/>
</dbReference>
<feature type="transmembrane region" description="Helical" evidence="6">
    <location>
        <begin position="416"/>
        <end position="436"/>
    </location>
</feature>
<dbReference type="InterPro" id="IPR022324">
    <property type="entry name" value="Bacilysin_exporter_BacE_put"/>
</dbReference>
<feature type="transmembrane region" description="Helical" evidence="6">
    <location>
        <begin position="170"/>
        <end position="192"/>
    </location>
</feature>
<comment type="caution">
    <text evidence="7">The sequence shown here is derived from an EMBL/GenBank/DDBJ whole genome shotgun (WGS) entry which is preliminary data.</text>
</comment>
<name>A0ABS5L7Q0_9ACTN</name>
<keyword evidence="8" id="KW-1185">Reference proteome</keyword>
<dbReference type="InterPro" id="IPR011701">
    <property type="entry name" value="MFS"/>
</dbReference>
<evidence type="ECO:0000256" key="1">
    <source>
        <dbReference type="ARBA" id="ARBA00004651"/>
    </source>
</evidence>
<feature type="transmembrane region" description="Helical" evidence="6">
    <location>
        <begin position="354"/>
        <end position="375"/>
    </location>
</feature>
<feature type="transmembrane region" description="Helical" evidence="6">
    <location>
        <begin position="296"/>
        <end position="317"/>
    </location>
</feature>
<feature type="transmembrane region" description="Helical" evidence="6">
    <location>
        <begin position="103"/>
        <end position="125"/>
    </location>
</feature>
<evidence type="ECO:0000313" key="7">
    <source>
        <dbReference type="EMBL" id="MBS2554245.1"/>
    </source>
</evidence>
<feature type="transmembrane region" description="Helical" evidence="6">
    <location>
        <begin position="131"/>
        <end position="158"/>
    </location>
</feature>
<dbReference type="Proteomes" id="UP000730482">
    <property type="component" value="Unassembled WGS sequence"/>
</dbReference>
<dbReference type="SUPFAM" id="SSF103473">
    <property type="entry name" value="MFS general substrate transporter"/>
    <property type="match status" value="1"/>
</dbReference>
<dbReference type="PANTHER" id="PTHR23513">
    <property type="entry name" value="INTEGRAL MEMBRANE EFFLUX PROTEIN-RELATED"/>
    <property type="match status" value="1"/>
</dbReference>
<comment type="subcellular location">
    <subcellularLocation>
        <location evidence="1">Cell membrane</location>
        <topology evidence="1">Multi-pass membrane protein</topology>
    </subcellularLocation>
</comment>
<keyword evidence="3 6" id="KW-0812">Transmembrane</keyword>
<protein>
    <submittedName>
        <fullName evidence="7">MFS transporter</fullName>
    </submittedName>
</protein>
<dbReference type="PRINTS" id="PR01988">
    <property type="entry name" value="EXPORTERBACE"/>
</dbReference>
<keyword evidence="2" id="KW-1003">Cell membrane</keyword>
<accession>A0ABS5L7Q0</accession>
<dbReference type="InterPro" id="IPR036259">
    <property type="entry name" value="MFS_trans_sf"/>
</dbReference>
<organism evidence="7 8">
    <name type="scientific">Catenulispora pinistramenti</name>
    <dbReference type="NCBI Taxonomy" id="2705254"/>
    <lineage>
        <taxon>Bacteria</taxon>
        <taxon>Bacillati</taxon>
        <taxon>Actinomycetota</taxon>
        <taxon>Actinomycetes</taxon>
        <taxon>Catenulisporales</taxon>
        <taxon>Catenulisporaceae</taxon>
        <taxon>Catenulispora</taxon>
    </lineage>
</organism>
<sequence length="466" mass="46678">MRRQKNTERIEGAYIEGAYKDTAQDTKPPESRPLRHRDFRLLAGGQLASSLGDAFYAVALPWYVLVGHGGSLMLSTVLFAYGVPRTALLLVGGQASDRWRPWTVMLGADAVRAVAVAGLAVTAALGPVQLWILVPIAAAIGAGEGIFLPGSFAIVPALLPDAGLQAGNALLSGGTQAAALVGPALGGLLVAAVGASSVFAFDAFTFAVSALTLLGVRGARRGTAGVSAAAAAQAQPAPALAESAPGAKPPKLTVLLRTSPVLLVVLLITVAANLGSGGLSQVALAALARGPLHTDAAGYGVLIAAIAAGSLLGTVAAGRTRRVRRPAMLGSGAFLLAAVCLAVAPWLGGVGWDGAALAGFGLGNGFGNIVMITLFQRWAPPQLLGRLTGLLMLASFGVFPLSALFAGSVVGAFGPAAYFPLAAGMLAGAIGIGMALRQWREFGAEGPPAAADPARLEVASTAAAPV</sequence>
<evidence type="ECO:0000256" key="3">
    <source>
        <dbReference type="ARBA" id="ARBA00022692"/>
    </source>
</evidence>
<feature type="transmembrane region" description="Helical" evidence="6">
    <location>
        <begin position="70"/>
        <end position="91"/>
    </location>
</feature>
<proteinExistence type="predicted"/>
<feature type="transmembrane region" description="Helical" evidence="6">
    <location>
        <begin position="329"/>
        <end position="348"/>
    </location>
</feature>
<feature type="transmembrane region" description="Helical" evidence="6">
    <location>
        <begin position="261"/>
        <end position="284"/>
    </location>
</feature>
<dbReference type="EMBL" id="JAAFYZ010000341">
    <property type="protein sequence ID" value="MBS2554245.1"/>
    <property type="molecule type" value="Genomic_DNA"/>
</dbReference>
<dbReference type="PANTHER" id="PTHR23513:SF6">
    <property type="entry name" value="MAJOR FACILITATOR SUPERFAMILY ASSOCIATED DOMAIN-CONTAINING PROTEIN"/>
    <property type="match status" value="1"/>
</dbReference>
<evidence type="ECO:0000256" key="5">
    <source>
        <dbReference type="ARBA" id="ARBA00023136"/>
    </source>
</evidence>
<reference evidence="7 8" key="1">
    <citation type="submission" date="2020-02" db="EMBL/GenBank/DDBJ databases">
        <title>Acidophilic actinobacteria isolated from forest soil.</title>
        <authorList>
            <person name="Golinska P."/>
        </authorList>
    </citation>
    <scope>NUCLEOTIDE SEQUENCE [LARGE SCALE GENOMIC DNA]</scope>
    <source>
        <strain evidence="7 8">NL8</strain>
    </source>
</reference>
<evidence type="ECO:0000256" key="6">
    <source>
        <dbReference type="SAM" id="Phobius"/>
    </source>
</evidence>
<keyword evidence="4 6" id="KW-1133">Transmembrane helix</keyword>
<dbReference type="Gene3D" id="1.20.1250.20">
    <property type="entry name" value="MFS general substrate transporter like domains"/>
    <property type="match status" value="1"/>
</dbReference>
<feature type="transmembrane region" description="Helical" evidence="6">
    <location>
        <begin position="387"/>
        <end position="410"/>
    </location>
</feature>
<keyword evidence="5 6" id="KW-0472">Membrane</keyword>
<dbReference type="CDD" id="cd06173">
    <property type="entry name" value="MFS_MefA_like"/>
    <property type="match status" value="1"/>
</dbReference>
<evidence type="ECO:0000313" key="8">
    <source>
        <dbReference type="Proteomes" id="UP000730482"/>
    </source>
</evidence>
<gene>
    <name evidence="7" type="ORF">KGQ19_46065</name>
</gene>